<evidence type="ECO:0000313" key="1">
    <source>
        <dbReference type="EMBL" id="PBK86896.1"/>
    </source>
</evidence>
<accession>A0A2H3DHG9</accession>
<keyword evidence="2" id="KW-1185">Reference proteome</keyword>
<dbReference type="EMBL" id="KZ293681">
    <property type="protein sequence ID" value="PBK86896.1"/>
    <property type="molecule type" value="Genomic_DNA"/>
</dbReference>
<gene>
    <name evidence="1" type="ORF">ARMGADRAFT_1086006</name>
</gene>
<reference evidence="2" key="1">
    <citation type="journal article" date="2017" name="Nat. Ecol. Evol.">
        <title>Genome expansion and lineage-specific genetic innovations in the forest pathogenic fungi Armillaria.</title>
        <authorList>
            <person name="Sipos G."/>
            <person name="Prasanna A.N."/>
            <person name="Walter M.C."/>
            <person name="O'Connor E."/>
            <person name="Balint B."/>
            <person name="Krizsan K."/>
            <person name="Kiss B."/>
            <person name="Hess J."/>
            <person name="Varga T."/>
            <person name="Slot J."/>
            <person name="Riley R."/>
            <person name="Boka B."/>
            <person name="Rigling D."/>
            <person name="Barry K."/>
            <person name="Lee J."/>
            <person name="Mihaltcheva S."/>
            <person name="LaButti K."/>
            <person name="Lipzen A."/>
            <person name="Waldron R."/>
            <person name="Moloney N.M."/>
            <person name="Sperisen C."/>
            <person name="Kredics L."/>
            <person name="Vagvoelgyi C."/>
            <person name="Patrignani A."/>
            <person name="Fitzpatrick D."/>
            <person name="Nagy I."/>
            <person name="Doyle S."/>
            <person name="Anderson J.B."/>
            <person name="Grigoriev I.V."/>
            <person name="Gueldener U."/>
            <person name="Muensterkoetter M."/>
            <person name="Nagy L.G."/>
        </authorList>
    </citation>
    <scope>NUCLEOTIDE SEQUENCE [LARGE SCALE GENOMIC DNA]</scope>
    <source>
        <strain evidence="2">Ar21-2</strain>
    </source>
</reference>
<dbReference type="Proteomes" id="UP000217790">
    <property type="component" value="Unassembled WGS sequence"/>
</dbReference>
<protein>
    <submittedName>
        <fullName evidence="1">Uncharacterized protein</fullName>
    </submittedName>
</protein>
<organism evidence="1 2">
    <name type="scientific">Armillaria gallica</name>
    <name type="common">Bulbous honey fungus</name>
    <name type="synonym">Armillaria bulbosa</name>
    <dbReference type="NCBI Taxonomy" id="47427"/>
    <lineage>
        <taxon>Eukaryota</taxon>
        <taxon>Fungi</taxon>
        <taxon>Dikarya</taxon>
        <taxon>Basidiomycota</taxon>
        <taxon>Agaricomycotina</taxon>
        <taxon>Agaricomycetes</taxon>
        <taxon>Agaricomycetidae</taxon>
        <taxon>Agaricales</taxon>
        <taxon>Marasmiineae</taxon>
        <taxon>Physalacriaceae</taxon>
        <taxon>Armillaria</taxon>
    </lineage>
</organism>
<proteinExistence type="predicted"/>
<sequence length="95" mass="10317">MTTSSTLKPSERTARYTPFDVHELQNVAGLSMHSGALTLLKLRKAATTKYSSSNLKVTQAIARIPSSIIGNIELSTAYRHANVAIALFLARDDVN</sequence>
<dbReference type="AlphaFoldDB" id="A0A2H3DHG9"/>
<dbReference type="InParanoid" id="A0A2H3DHG9"/>
<name>A0A2H3DHG9_ARMGA</name>
<evidence type="ECO:0000313" key="2">
    <source>
        <dbReference type="Proteomes" id="UP000217790"/>
    </source>
</evidence>